<proteinExistence type="predicted"/>
<evidence type="ECO:0000313" key="2">
    <source>
        <dbReference type="Proteomes" id="UP000694892"/>
    </source>
</evidence>
<reference evidence="2" key="1">
    <citation type="journal article" date="2016" name="Nature">
        <title>Genome evolution in the allotetraploid frog Xenopus laevis.</title>
        <authorList>
            <person name="Session A.M."/>
            <person name="Uno Y."/>
            <person name="Kwon T."/>
            <person name="Chapman J.A."/>
            <person name="Toyoda A."/>
            <person name="Takahashi S."/>
            <person name="Fukui A."/>
            <person name="Hikosaka A."/>
            <person name="Suzuki A."/>
            <person name="Kondo M."/>
            <person name="van Heeringen S.J."/>
            <person name="Quigley I."/>
            <person name="Heinz S."/>
            <person name="Ogino H."/>
            <person name="Ochi H."/>
            <person name="Hellsten U."/>
            <person name="Lyons J.B."/>
            <person name="Simakov O."/>
            <person name="Putnam N."/>
            <person name="Stites J."/>
            <person name="Kuroki Y."/>
            <person name="Tanaka T."/>
            <person name="Michiue T."/>
            <person name="Watanabe M."/>
            <person name="Bogdanovic O."/>
            <person name="Lister R."/>
            <person name="Georgiou G."/>
            <person name="Paranjpe S.S."/>
            <person name="van Kruijsbergen I."/>
            <person name="Shu S."/>
            <person name="Carlson J."/>
            <person name="Kinoshita T."/>
            <person name="Ohta Y."/>
            <person name="Mawaribuchi S."/>
            <person name="Jenkins J."/>
            <person name="Grimwood J."/>
            <person name="Schmutz J."/>
            <person name="Mitros T."/>
            <person name="Mozaffari S.V."/>
            <person name="Suzuki Y."/>
            <person name="Haramoto Y."/>
            <person name="Yamamoto T.S."/>
            <person name="Takagi C."/>
            <person name="Heald R."/>
            <person name="Miller K."/>
            <person name="Haudenschild C."/>
            <person name="Kitzman J."/>
            <person name="Nakayama T."/>
            <person name="Izutsu Y."/>
            <person name="Robert J."/>
            <person name="Fortriede J."/>
            <person name="Burns K."/>
            <person name="Lotay V."/>
            <person name="Karimi K."/>
            <person name="Yasuoka Y."/>
            <person name="Dichmann D.S."/>
            <person name="Flajnik M.F."/>
            <person name="Houston D.W."/>
            <person name="Shendure J."/>
            <person name="DuPasquier L."/>
            <person name="Vize P.D."/>
            <person name="Zorn A.M."/>
            <person name="Ito M."/>
            <person name="Marcotte E.M."/>
            <person name="Wallingford J.B."/>
            <person name="Ito Y."/>
            <person name="Asashima M."/>
            <person name="Ueno N."/>
            <person name="Matsuda Y."/>
            <person name="Veenstra G.J."/>
            <person name="Fujiyama A."/>
            <person name="Harland R.M."/>
            <person name="Taira M."/>
            <person name="Rokhsar D.S."/>
        </authorList>
    </citation>
    <scope>NUCLEOTIDE SEQUENCE [LARGE SCALE GENOMIC DNA]</scope>
    <source>
        <strain evidence="2">J</strain>
    </source>
</reference>
<dbReference type="Proteomes" id="UP000694892">
    <property type="component" value="Chromosome 3L"/>
</dbReference>
<evidence type="ECO:0000313" key="1">
    <source>
        <dbReference type="EMBL" id="OCT89862.1"/>
    </source>
</evidence>
<dbReference type="EMBL" id="CM004470">
    <property type="protein sequence ID" value="OCT89862.1"/>
    <property type="molecule type" value="Genomic_DNA"/>
</dbReference>
<sequence>MEFKVIDKHHALKNCHLFTQYTQHCYESALTICGNHRRSNLLDLNKTRKYCYPDTDIPQTCHHGLNVKLSHIAIEQKEKKAGLPRYKTYLLCMK</sequence>
<protein>
    <submittedName>
        <fullName evidence="1">Uncharacterized protein</fullName>
    </submittedName>
</protein>
<dbReference type="AlphaFoldDB" id="A0A974DFR4"/>
<accession>A0A974DFR4</accession>
<organism evidence="1 2">
    <name type="scientific">Xenopus laevis</name>
    <name type="common">African clawed frog</name>
    <dbReference type="NCBI Taxonomy" id="8355"/>
    <lineage>
        <taxon>Eukaryota</taxon>
        <taxon>Metazoa</taxon>
        <taxon>Chordata</taxon>
        <taxon>Craniata</taxon>
        <taxon>Vertebrata</taxon>
        <taxon>Euteleostomi</taxon>
        <taxon>Amphibia</taxon>
        <taxon>Batrachia</taxon>
        <taxon>Anura</taxon>
        <taxon>Pipoidea</taxon>
        <taxon>Pipidae</taxon>
        <taxon>Xenopodinae</taxon>
        <taxon>Xenopus</taxon>
        <taxon>Xenopus</taxon>
    </lineage>
</organism>
<gene>
    <name evidence="1" type="ORF">XELAEV_18018475mg</name>
</gene>
<name>A0A974DFR4_XENLA</name>